<reference evidence="1 2" key="1">
    <citation type="journal article" date="2018" name="Evol. Lett.">
        <title>Horizontal gene cluster transfer increased hallucinogenic mushroom diversity.</title>
        <authorList>
            <person name="Reynolds H.T."/>
            <person name="Vijayakumar V."/>
            <person name="Gluck-Thaler E."/>
            <person name="Korotkin H.B."/>
            <person name="Matheny P.B."/>
            <person name="Slot J.C."/>
        </authorList>
    </citation>
    <scope>NUCLEOTIDE SEQUENCE [LARGE SCALE GENOMIC DNA]</scope>
    <source>
        <strain evidence="1 2">2629</strain>
    </source>
</reference>
<dbReference type="InterPro" id="IPR035992">
    <property type="entry name" value="Ricin_B-like_lectins"/>
</dbReference>
<proteinExistence type="predicted"/>
<accession>A0A409WYN5</accession>
<dbReference type="SUPFAM" id="SSF50370">
    <property type="entry name" value="Ricin B-like lectins"/>
    <property type="match status" value="1"/>
</dbReference>
<keyword evidence="2" id="KW-1185">Reference proteome</keyword>
<sequence>MSGPTSGRYLIKSYNIDWTICAHRKDGSSQPGDMILAFKDAEHKFPEHSVFLVHKSDSGQYSFQNPETSMYIGCGKDGKGNATTAWTVTPQYWDVDPAGTGLWSISMPGGSNAFWYNAFIDGNNWAQILLRENQNILQYYWTFRAV</sequence>
<name>A0A409WYN5_9AGAR</name>
<protein>
    <recommendedName>
        <fullName evidence="3">Ricin B lectin domain-containing protein</fullName>
    </recommendedName>
</protein>
<evidence type="ECO:0008006" key="3">
    <source>
        <dbReference type="Google" id="ProtNLM"/>
    </source>
</evidence>
<dbReference type="InParanoid" id="A0A409WYN5"/>
<evidence type="ECO:0000313" key="1">
    <source>
        <dbReference type="EMBL" id="PPQ83638.1"/>
    </source>
</evidence>
<dbReference type="Gene3D" id="2.80.10.50">
    <property type="match status" value="1"/>
</dbReference>
<dbReference type="AlphaFoldDB" id="A0A409WYN5"/>
<dbReference type="EMBL" id="NHTK01005006">
    <property type="protein sequence ID" value="PPQ83638.1"/>
    <property type="molecule type" value="Genomic_DNA"/>
</dbReference>
<organism evidence="1 2">
    <name type="scientific">Panaeolus cyanescens</name>
    <dbReference type="NCBI Taxonomy" id="181874"/>
    <lineage>
        <taxon>Eukaryota</taxon>
        <taxon>Fungi</taxon>
        <taxon>Dikarya</taxon>
        <taxon>Basidiomycota</taxon>
        <taxon>Agaricomycotina</taxon>
        <taxon>Agaricomycetes</taxon>
        <taxon>Agaricomycetidae</taxon>
        <taxon>Agaricales</taxon>
        <taxon>Agaricineae</taxon>
        <taxon>Galeropsidaceae</taxon>
        <taxon>Panaeolus</taxon>
    </lineage>
</organism>
<evidence type="ECO:0000313" key="2">
    <source>
        <dbReference type="Proteomes" id="UP000284842"/>
    </source>
</evidence>
<dbReference type="Proteomes" id="UP000284842">
    <property type="component" value="Unassembled WGS sequence"/>
</dbReference>
<gene>
    <name evidence="1" type="ORF">CVT24_003931</name>
</gene>
<comment type="caution">
    <text evidence="1">The sequence shown here is derived from an EMBL/GenBank/DDBJ whole genome shotgun (WGS) entry which is preliminary data.</text>
</comment>